<reference evidence="1" key="1">
    <citation type="submission" date="2016-04" db="EMBL/GenBank/DDBJ databases">
        <authorList>
            <person name="Evans L.H."/>
            <person name="Alamgir A."/>
            <person name="Owens N."/>
            <person name="Weber N.D."/>
            <person name="Virtaneva K."/>
            <person name="Barbian K."/>
            <person name="Babar A."/>
            <person name="Rosenke K."/>
        </authorList>
    </citation>
    <scope>NUCLEOTIDE SEQUENCE</scope>
    <source>
        <strain evidence="1">92-2</strain>
    </source>
</reference>
<dbReference type="AlphaFoldDB" id="A0A212JR93"/>
<protein>
    <submittedName>
        <fullName evidence="1">Uncharacterized protein</fullName>
    </submittedName>
</protein>
<dbReference type="EMBL" id="FLUP01000001">
    <property type="protein sequence ID" value="SBW01937.1"/>
    <property type="molecule type" value="Genomic_DNA"/>
</dbReference>
<organism evidence="1">
    <name type="scientific">uncultured Desulfovibrio sp</name>
    <dbReference type="NCBI Taxonomy" id="167968"/>
    <lineage>
        <taxon>Bacteria</taxon>
        <taxon>Pseudomonadati</taxon>
        <taxon>Thermodesulfobacteriota</taxon>
        <taxon>Desulfovibrionia</taxon>
        <taxon>Desulfovibrionales</taxon>
        <taxon>Desulfovibrionaceae</taxon>
        <taxon>Desulfovibrio</taxon>
        <taxon>environmental samples</taxon>
    </lineage>
</organism>
<proteinExistence type="predicted"/>
<gene>
    <name evidence="1" type="ORF">KM92DES2_11580</name>
</gene>
<evidence type="ECO:0000313" key="1">
    <source>
        <dbReference type="EMBL" id="SBW01937.1"/>
    </source>
</evidence>
<name>A0A212JR93_9BACT</name>
<accession>A0A212JR93</accession>
<sequence>MPRKQELEFLPNVAGLPILEMFKTNIKITISYYIFEQYLRPFFVLAHNADILPNSGTRVHSCARRARLCTNKHAN</sequence>